<comment type="caution">
    <text evidence="1">The sequence shown here is derived from an EMBL/GenBank/DDBJ whole genome shotgun (WGS) entry which is preliminary data.</text>
</comment>
<proteinExistence type="predicted"/>
<dbReference type="AlphaFoldDB" id="A0A926EIK3"/>
<evidence type="ECO:0000313" key="2">
    <source>
        <dbReference type="Proteomes" id="UP000655830"/>
    </source>
</evidence>
<accession>A0A926EIK3</accession>
<gene>
    <name evidence="1" type="ORF">H8718_16125</name>
</gene>
<keyword evidence="2" id="KW-1185">Reference proteome</keyword>
<sequence>MFPISEKVKRAYSWLNRETTIEQCLDVPAHLNLYHIAHKNGILIDFLKPSGCHCSRPLSQIAGLSNSPMNIEMAQVQQEILKSFGLPLSHDFYNLHLNNLIVSYLLYSSVCYVQSEGVNGLDSYYVTKQVAIIEGLKPFINSKDIAKLNKGYFDDRYKTTLSELTESKHKVITIRTDADGYHLGKGIFYSNSKNNAIYPAYVLRGYKKALLGVLKRRVIRISCLDSSGGDIKFVTTLNGDAICSWLQISDMNQCQPIWRQVEGSYCEANLTLPNLDTRNEFVTINLLHIFNVQILP</sequence>
<name>A0A926EIK3_9FIRM</name>
<evidence type="ECO:0000313" key="1">
    <source>
        <dbReference type="EMBL" id="MBC8581044.1"/>
    </source>
</evidence>
<dbReference type="Proteomes" id="UP000655830">
    <property type="component" value="Unassembled WGS sequence"/>
</dbReference>
<organism evidence="1 2">
    <name type="scientific">Zhenhengia yiwuensis</name>
    <dbReference type="NCBI Taxonomy" id="2763666"/>
    <lineage>
        <taxon>Bacteria</taxon>
        <taxon>Bacillati</taxon>
        <taxon>Bacillota</taxon>
        <taxon>Clostridia</taxon>
        <taxon>Lachnospirales</taxon>
        <taxon>Lachnospiraceae</taxon>
        <taxon>Zhenhengia</taxon>
    </lineage>
</organism>
<dbReference type="RefSeq" id="WP_249333758.1">
    <property type="nucleotide sequence ID" value="NZ_JACRSY010000035.1"/>
</dbReference>
<reference evidence="1" key="1">
    <citation type="submission" date="2020-08" db="EMBL/GenBank/DDBJ databases">
        <title>Genome public.</title>
        <authorList>
            <person name="Liu C."/>
            <person name="Sun Q."/>
        </authorList>
    </citation>
    <scope>NUCLEOTIDE SEQUENCE</scope>
    <source>
        <strain evidence="1">NSJ-12</strain>
    </source>
</reference>
<protein>
    <submittedName>
        <fullName evidence="1">Uncharacterized protein</fullName>
    </submittedName>
</protein>
<dbReference type="EMBL" id="JACRSY010000035">
    <property type="protein sequence ID" value="MBC8581044.1"/>
    <property type="molecule type" value="Genomic_DNA"/>
</dbReference>